<dbReference type="InterPro" id="IPR036188">
    <property type="entry name" value="FAD/NAD-bd_sf"/>
</dbReference>
<dbReference type="PRINTS" id="PR00420">
    <property type="entry name" value="RNGMNOXGNASE"/>
</dbReference>
<dbReference type="AlphaFoldDB" id="A0A1K2HSV2"/>
<dbReference type="InterPro" id="IPR006076">
    <property type="entry name" value="FAD-dep_OxRdtase"/>
</dbReference>
<dbReference type="Pfam" id="PF01266">
    <property type="entry name" value="DAO"/>
    <property type="match status" value="1"/>
</dbReference>
<gene>
    <name evidence="3" type="ORF">SAMN02745887_03519</name>
</gene>
<keyword evidence="1" id="KW-0560">Oxidoreductase</keyword>
<dbReference type="Gene3D" id="3.30.9.10">
    <property type="entry name" value="D-Amino Acid Oxidase, subunit A, domain 2"/>
    <property type="match status" value="1"/>
</dbReference>
<dbReference type="SUPFAM" id="SSF51905">
    <property type="entry name" value="FAD/NAD(P)-binding domain"/>
    <property type="match status" value="1"/>
</dbReference>
<dbReference type="PANTHER" id="PTHR13847:SF281">
    <property type="entry name" value="FAD DEPENDENT OXIDOREDUCTASE DOMAIN-CONTAINING PROTEIN"/>
    <property type="match status" value="1"/>
</dbReference>
<organism evidence="3 4">
    <name type="scientific">Chitinimonas taiwanensis DSM 18899</name>
    <dbReference type="NCBI Taxonomy" id="1121279"/>
    <lineage>
        <taxon>Bacteria</taxon>
        <taxon>Pseudomonadati</taxon>
        <taxon>Pseudomonadota</taxon>
        <taxon>Betaproteobacteria</taxon>
        <taxon>Neisseriales</taxon>
        <taxon>Chitinibacteraceae</taxon>
        <taxon>Chitinimonas</taxon>
    </lineage>
</organism>
<name>A0A1K2HSV2_9NEIS</name>
<dbReference type="RefSeq" id="WP_072429999.1">
    <property type="nucleotide sequence ID" value="NZ_FPKR01000016.1"/>
</dbReference>
<evidence type="ECO:0000256" key="1">
    <source>
        <dbReference type="ARBA" id="ARBA00023002"/>
    </source>
</evidence>
<sequence>MHPPINPSWYATRQLAQATRPSWQQDAQRDVVIIGGGLTGVSAALYLAERGVSATLLEAERIGAQASGRNGGQALQGTAASMDVVERALGLDKARAIWGMSCEALSLLKHNVQRFGIACDLTENGYLYAACHAGQQAMLANWQRYMAMQFGYQAFQLLDRPALAAHLDSLAYMAALYDPNEVHLDPLAYTLGLAQAAEAAGAQLFEQSPVLGWQREGNSWRVRTAQGSVRCQQLLIAVNTAAATLSPELARYFLPVDSFIVATEPLGAERATALMPSRAAVADSNRVLNYFRLSSDHRLLFGGRGTGLPVDRAENTRQRMLSVFPQLADVAIAHAWGGQVDVPLNKLPHFGRLDEGIYFAQGFCGHGLALTGLAGKLVAEAMSGHPERFNLFAALPHARLPTHWPGFSRAAVGLGMAGYQLLDWLEARYHAE</sequence>
<keyword evidence="4" id="KW-1185">Reference proteome</keyword>
<dbReference type="GO" id="GO:0005737">
    <property type="term" value="C:cytoplasm"/>
    <property type="evidence" value="ECO:0007669"/>
    <property type="project" value="TreeGrafter"/>
</dbReference>
<dbReference type="Gene3D" id="3.50.50.60">
    <property type="entry name" value="FAD/NAD(P)-binding domain"/>
    <property type="match status" value="1"/>
</dbReference>
<evidence type="ECO:0000259" key="2">
    <source>
        <dbReference type="Pfam" id="PF01266"/>
    </source>
</evidence>
<dbReference type="PANTHER" id="PTHR13847">
    <property type="entry name" value="SARCOSINE DEHYDROGENASE-RELATED"/>
    <property type="match status" value="1"/>
</dbReference>
<protein>
    <submittedName>
        <fullName evidence="3">Gamma-glutamylputrescine oxidase</fullName>
    </submittedName>
</protein>
<feature type="domain" description="FAD dependent oxidoreductase" evidence="2">
    <location>
        <begin position="30"/>
        <end position="380"/>
    </location>
</feature>
<accession>A0A1K2HSV2</accession>
<dbReference type="STRING" id="1121279.SAMN02745887_03519"/>
<dbReference type="GO" id="GO:0016491">
    <property type="term" value="F:oxidoreductase activity"/>
    <property type="evidence" value="ECO:0007669"/>
    <property type="project" value="UniProtKB-KW"/>
</dbReference>
<dbReference type="Proteomes" id="UP000186513">
    <property type="component" value="Unassembled WGS sequence"/>
</dbReference>
<reference evidence="3 4" key="1">
    <citation type="submission" date="2016-11" db="EMBL/GenBank/DDBJ databases">
        <authorList>
            <person name="Jaros S."/>
            <person name="Januszkiewicz K."/>
            <person name="Wedrychowicz H."/>
        </authorList>
    </citation>
    <scope>NUCLEOTIDE SEQUENCE [LARGE SCALE GENOMIC DNA]</scope>
    <source>
        <strain evidence="3 4">DSM 18899</strain>
    </source>
</reference>
<evidence type="ECO:0000313" key="3">
    <source>
        <dbReference type="EMBL" id="SFZ79338.1"/>
    </source>
</evidence>
<proteinExistence type="predicted"/>
<dbReference type="OrthoDB" id="9342835at2"/>
<dbReference type="EMBL" id="FPKR01000016">
    <property type="protein sequence ID" value="SFZ79338.1"/>
    <property type="molecule type" value="Genomic_DNA"/>
</dbReference>
<evidence type="ECO:0000313" key="4">
    <source>
        <dbReference type="Proteomes" id="UP000186513"/>
    </source>
</evidence>